<keyword evidence="1 6" id="KW-0004">4Fe-4S</keyword>
<feature type="domain" description="4Fe-4S ferredoxin-type" evidence="7">
    <location>
        <begin position="31"/>
        <end position="60"/>
    </location>
</feature>
<dbReference type="Pfam" id="PF13187">
    <property type="entry name" value="Fer4_9"/>
    <property type="match status" value="1"/>
</dbReference>
<dbReference type="PROSITE" id="PS00198">
    <property type="entry name" value="4FE4S_FER_1"/>
    <property type="match status" value="2"/>
</dbReference>
<dbReference type="Pfam" id="PF12838">
    <property type="entry name" value="Fer4_7"/>
    <property type="match status" value="1"/>
</dbReference>
<comment type="function">
    <text evidence="6">Could be involved in the maturation of NapA, the catalytic subunit of the periplasmic nitrate reductase, before its export into the periplasm.</text>
</comment>
<dbReference type="InterPro" id="IPR017896">
    <property type="entry name" value="4Fe4S_Fe-S-bd"/>
</dbReference>
<feature type="binding site" evidence="6">
    <location>
        <position position="75"/>
    </location>
    <ligand>
        <name>[4Fe-4S] cluster</name>
        <dbReference type="ChEBI" id="CHEBI:49883"/>
        <label>2</label>
    </ligand>
</feature>
<feature type="binding site" evidence="6">
    <location>
        <position position="46"/>
    </location>
    <ligand>
        <name>[4Fe-4S] cluster</name>
        <dbReference type="ChEBI" id="CHEBI:49883"/>
        <label>1</label>
    </ligand>
</feature>
<keyword evidence="9" id="KW-1185">Reference proteome</keyword>
<feature type="binding site" evidence="6">
    <location>
        <position position="43"/>
    </location>
    <ligand>
        <name>[4Fe-4S] cluster</name>
        <dbReference type="ChEBI" id="CHEBI:49883"/>
        <label>1</label>
    </ligand>
</feature>
<feature type="domain" description="4Fe-4S ferredoxin-type" evidence="7">
    <location>
        <begin position="141"/>
        <end position="170"/>
    </location>
</feature>
<evidence type="ECO:0000256" key="3">
    <source>
        <dbReference type="ARBA" id="ARBA00022737"/>
    </source>
</evidence>
<dbReference type="CDD" id="cd10564">
    <property type="entry name" value="NapF_like"/>
    <property type="match status" value="1"/>
</dbReference>
<comment type="subcellular location">
    <subcellularLocation>
        <location evidence="6">Cytoplasm</location>
    </subcellularLocation>
</comment>
<evidence type="ECO:0000256" key="2">
    <source>
        <dbReference type="ARBA" id="ARBA00022723"/>
    </source>
</evidence>
<evidence type="ECO:0000259" key="7">
    <source>
        <dbReference type="PROSITE" id="PS51379"/>
    </source>
</evidence>
<evidence type="ECO:0000313" key="9">
    <source>
        <dbReference type="Proteomes" id="UP000626370"/>
    </source>
</evidence>
<protein>
    <recommendedName>
        <fullName evidence="6">Ferredoxin-type protein NapF</fullName>
    </recommendedName>
</protein>
<dbReference type="RefSeq" id="WP_189377715.1">
    <property type="nucleotide sequence ID" value="NZ_BNAH01000005.1"/>
</dbReference>
<dbReference type="SUPFAM" id="SSF54862">
    <property type="entry name" value="4Fe-4S ferredoxins"/>
    <property type="match status" value="1"/>
</dbReference>
<reference evidence="9" key="1">
    <citation type="journal article" date="2019" name="Int. J. Syst. Evol. Microbiol.">
        <title>The Global Catalogue of Microorganisms (GCM) 10K type strain sequencing project: providing services to taxonomists for standard genome sequencing and annotation.</title>
        <authorList>
            <consortium name="The Broad Institute Genomics Platform"/>
            <consortium name="The Broad Institute Genome Sequencing Center for Infectious Disease"/>
            <person name="Wu L."/>
            <person name="Ma J."/>
        </authorList>
    </citation>
    <scope>NUCLEOTIDE SEQUENCE [LARGE SCALE GENOMIC DNA]</scope>
    <source>
        <strain evidence="9">CGMCC 1.15922</strain>
    </source>
</reference>
<feature type="binding site" evidence="6">
    <location>
        <position position="40"/>
    </location>
    <ligand>
        <name>[4Fe-4S] cluster</name>
        <dbReference type="ChEBI" id="CHEBI:49883"/>
        <label>1</label>
    </ligand>
</feature>
<dbReference type="PANTHER" id="PTHR43687">
    <property type="entry name" value="ADENYLYLSULFATE REDUCTASE, BETA SUBUNIT"/>
    <property type="match status" value="1"/>
</dbReference>
<comment type="similarity">
    <text evidence="6">Belongs to the NapF family.</text>
</comment>
<evidence type="ECO:0000256" key="5">
    <source>
        <dbReference type="ARBA" id="ARBA00023014"/>
    </source>
</evidence>
<keyword evidence="4 6" id="KW-0408">Iron</keyword>
<keyword evidence="6" id="KW-0963">Cytoplasm</keyword>
<feature type="binding site" evidence="6">
    <location>
        <position position="150"/>
    </location>
    <ligand>
        <name>[4Fe-4S] cluster</name>
        <dbReference type="ChEBI" id="CHEBI:49883"/>
        <label>3</label>
    </ligand>
</feature>
<feature type="binding site" evidence="6">
    <location>
        <position position="50"/>
    </location>
    <ligand>
        <name>[4Fe-4S] cluster</name>
        <dbReference type="ChEBI" id="CHEBI:49883"/>
        <label>1</label>
    </ligand>
</feature>
<organism evidence="8 9">
    <name type="scientific">Thalassotalea profundi</name>
    <dbReference type="NCBI Taxonomy" id="2036687"/>
    <lineage>
        <taxon>Bacteria</taxon>
        <taxon>Pseudomonadati</taxon>
        <taxon>Pseudomonadota</taxon>
        <taxon>Gammaproteobacteria</taxon>
        <taxon>Alteromonadales</taxon>
        <taxon>Colwelliaceae</taxon>
        <taxon>Thalassotalea</taxon>
    </lineage>
</organism>
<comment type="subunit">
    <text evidence="6">Interacts with the cytoplasmic NapA precursor.</text>
</comment>
<dbReference type="PROSITE" id="PS51379">
    <property type="entry name" value="4FE4S_FER_2"/>
    <property type="match status" value="2"/>
</dbReference>
<feature type="binding site" evidence="6">
    <location>
        <position position="82"/>
    </location>
    <ligand>
        <name>[4Fe-4S] cluster</name>
        <dbReference type="ChEBI" id="CHEBI:49883"/>
        <label>2</label>
    </ligand>
</feature>
<dbReference type="InterPro" id="IPR004496">
    <property type="entry name" value="NapF"/>
</dbReference>
<dbReference type="Proteomes" id="UP000626370">
    <property type="component" value="Unassembled WGS sequence"/>
</dbReference>
<feature type="binding site" evidence="6">
    <location>
        <position position="153"/>
    </location>
    <ligand>
        <name>[4Fe-4S] cluster</name>
        <dbReference type="ChEBI" id="CHEBI:49883"/>
        <label>3</label>
    </ligand>
</feature>
<gene>
    <name evidence="6" type="primary">napF</name>
    <name evidence="8" type="ORF">GCM10011501_15730</name>
</gene>
<keyword evidence="3 6" id="KW-0677">Repeat</keyword>
<dbReference type="InterPro" id="IPR050572">
    <property type="entry name" value="Fe-S_Ferredoxin"/>
</dbReference>
<feature type="binding site" evidence="6">
    <location>
        <position position="78"/>
    </location>
    <ligand>
        <name>[4Fe-4S] cluster</name>
        <dbReference type="ChEBI" id="CHEBI:49883"/>
        <label>2</label>
    </ligand>
</feature>
<evidence type="ECO:0000256" key="1">
    <source>
        <dbReference type="ARBA" id="ARBA00022485"/>
    </source>
</evidence>
<keyword evidence="2 6" id="KW-0479">Metal-binding</keyword>
<feature type="binding site" evidence="6">
    <location>
        <position position="72"/>
    </location>
    <ligand>
        <name>[4Fe-4S] cluster</name>
        <dbReference type="ChEBI" id="CHEBI:49883"/>
        <label>2</label>
    </ligand>
</feature>
<dbReference type="PANTHER" id="PTHR43687:SF1">
    <property type="entry name" value="FERREDOXIN III"/>
    <property type="match status" value="1"/>
</dbReference>
<evidence type="ECO:0000313" key="8">
    <source>
        <dbReference type="EMBL" id="GHE87214.1"/>
    </source>
</evidence>
<feature type="binding site" evidence="6">
    <location>
        <position position="156"/>
    </location>
    <ligand>
        <name>[4Fe-4S] cluster</name>
        <dbReference type="ChEBI" id="CHEBI:49883"/>
        <label>3</label>
    </ligand>
</feature>
<dbReference type="HAMAP" id="MF_02201">
    <property type="entry name" value="NapF"/>
    <property type="match status" value="1"/>
</dbReference>
<evidence type="ECO:0000256" key="6">
    <source>
        <dbReference type="HAMAP-Rule" id="MF_02201"/>
    </source>
</evidence>
<name>A0ABQ3ING2_9GAMM</name>
<accession>A0ABQ3ING2</accession>
<feature type="binding site" evidence="6">
    <location>
        <position position="160"/>
    </location>
    <ligand>
        <name>[4Fe-4S] cluster</name>
        <dbReference type="ChEBI" id="CHEBI:49883"/>
        <label>3</label>
    </ligand>
</feature>
<proteinExistence type="inferred from homology"/>
<keyword evidence="5 6" id="KW-0411">Iron-sulfur</keyword>
<dbReference type="Gene3D" id="3.30.70.20">
    <property type="match status" value="2"/>
</dbReference>
<comment type="caution">
    <text evidence="8">The sequence shown here is derived from an EMBL/GenBank/DDBJ whole genome shotgun (WGS) entry which is preliminary data.</text>
</comment>
<comment type="cofactor">
    <cofactor evidence="6">
        <name>[4Fe-4S] cluster</name>
        <dbReference type="ChEBI" id="CHEBI:49883"/>
    </cofactor>
</comment>
<evidence type="ECO:0000256" key="4">
    <source>
        <dbReference type="ARBA" id="ARBA00023004"/>
    </source>
</evidence>
<dbReference type="InterPro" id="IPR017900">
    <property type="entry name" value="4Fe4S_Fe_S_CS"/>
</dbReference>
<dbReference type="EMBL" id="BNAH01000005">
    <property type="protein sequence ID" value="GHE87214.1"/>
    <property type="molecule type" value="Genomic_DNA"/>
</dbReference>
<dbReference type="NCBIfam" id="TIGR00402">
    <property type="entry name" value="napF"/>
    <property type="match status" value="1"/>
</dbReference>
<sequence length="177" mass="19767">MNNKLENPSRRRLFRGKVTPPTPSLRLPWIKNEDHFLSNCTQCGDCIEACETNIIIKDDAGFPAIDFSNNECTFCDKCHASCQQPLFVDKHDIKTNNPLPWPAQLEINNQCLAENNIFCQSCQDVCETSAIVFDFKKSSIPTPTINLADCTQCGACISTCPQDAISLNLTKLEITHV</sequence>